<evidence type="ECO:0000313" key="6">
    <source>
        <dbReference type="Proteomes" id="UP000184383"/>
    </source>
</evidence>
<reference evidence="6" key="1">
    <citation type="journal article" date="2017" name="Genome Biol.">
        <title>Comparative genomics reveals high biological diversity and specific adaptations in the industrially and medically important fungal genus Aspergillus.</title>
        <authorList>
            <person name="de Vries R.P."/>
            <person name="Riley R."/>
            <person name="Wiebenga A."/>
            <person name="Aguilar-Osorio G."/>
            <person name="Amillis S."/>
            <person name="Uchima C.A."/>
            <person name="Anderluh G."/>
            <person name="Asadollahi M."/>
            <person name="Askin M."/>
            <person name="Barry K."/>
            <person name="Battaglia E."/>
            <person name="Bayram O."/>
            <person name="Benocci T."/>
            <person name="Braus-Stromeyer S.A."/>
            <person name="Caldana C."/>
            <person name="Canovas D."/>
            <person name="Cerqueira G.C."/>
            <person name="Chen F."/>
            <person name="Chen W."/>
            <person name="Choi C."/>
            <person name="Clum A."/>
            <person name="Dos Santos R.A."/>
            <person name="Damasio A.R."/>
            <person name="Diallinas G."/>
            <person name="Emri T."/>
            <person name="Fekete E."/>
            <person name="Flipphi M."/>
            <person name="Freyberg S."/>
            <person name="Gallo A."/>
            <person name="Gournas C."/>
            <person name="Habgood R."/>
            <person name="Hainaut M."/>
            <person name="Harispe M.L."/>
            <person name="Henrissat B."/>
            <person name="Hilden K.S."/>
            <person name="Hope R."/>
            <person name="Hossain A."/>
            <person name="Karabika E."/>
            <person name="Karaffa L."/>
            <person name="Karanyi Z."/>
            <person name="Krasevec N."/>
            <person name="Kuo A."/>
            <person name="Kusch H."/>
            <person name="LaButti K."/>
            <person name="Lagendijk E.L."/>
            <person name="Lapidus A."/>
            <person name="Levasseur A."/>
            <person name="Lindquist E."/>
            <person name="Lipzen A."/>
            <person name="Logrieco A.F."/>
            <person name="MacCabe A."/>
            <person name="Maekelae M.R."/>
            <person name="Malavazi I."/>
            <person name="Melin P."/>
            <person name="Meyer V."/>
            <person name="Mielnichuk N."/>
            <person name="Miskei M."/>
            <person name="Molnar A.P."/>
            <person name="Mule G."/>
            <person name="Ngan C.Y."/>
            <person name="Orejas M."/>
            <person name="Orosz E."/>
            <person name="Ouedraogo J.P."/>
            <person name="Overkamp K.M."/>
            <person name="Park H.-S."/>
            <person name="Perrone G."/>
            <person name="Piumi F."/>
            <person name="Punt P.J."/>
            <person name="Ram A.F."/>
            <person name="Ramon A."/>
            <person name="Rauscher S."/>
            <person name="Record E."/>
            <person name="Riano-Pachon D.M."/>
            <person name="Robert V."/>
            <person name="Roehrig J."/>
            <person name="Ruller R."/>
            <person name="Salamov A."/>
            <person name="Salih N.S."/>
            <person name="Samson R.A."/>
            <person name="Sandor E."/>
            <person name="Sanguinetti M."/>
            <person name="Schuetze T."/>
            <person name="Sepcic K."/>
            <person name="Shelest E."/>
            <person name="Sherlock G."/>
            <person name="Sophianopoulou V."/>
            <person name="Squina F.M."/>
            <person name="Sun H."/>
            <person name="Susca A."/>
            <person name="Todd R.B."/>
            <person name="Tsang A."/>
            <person name="Unkles S.E."/>
            <person name="van de Wiele N."/>
            <person name="van Rossen-Uffink D."/>
            <person name="Oliveira J.V."/>
            <person name="Vesth T.C."/>
            <person name="Visser J."/>
            <person name="Yu J.-H."/>
            <person name="Zhou M."/>
            <person name="Andersen M.R."/>
            <person name="Archer D.B."/>
            <person name="Baker S.E."/>
            <person name="Benoit I."/>
            <person name="Brakhage A.A."/>
            <person name="Braus G.H."/>
            <person name="Fischer R."/>
            <person name="Frisvad J.C."/>
            <person name="Goldman G.H."/>
            <person name="Houbraken J."/>
            <person name="Oakley B."/>
            <person name="Pocsi I."/>
            <person name="Scazzocchio C."/>
            <person name="Seiboth B."/>
            <person name="vanKuyk P.A."/>
            <person name="Wortman J."/>
            <person name="Dyer P.S."/>
            <person name="Grigoriev I.V."/>
        </authorList>
    </citation>
    <scope>NUCLEOTIDE SEQUENCE [LARGE SCALE GENOMIC DNA]</scope>
    <source>
        <strain evidence="6">DTO 134E9</strain>
    </source>
</reference>
<dbReference type="InterPro" id="IPR029072">
    <property type="entry name" value="YebC-like"/>
</dbReference>
<evidence type="ECO:0000256" key="2">
    <source>
        <dbReference type="ARBA" id="ARBA00008724"/>
    </source>
</evidence>
<gene>
    <name evidence="5" type="ORF">ASPWEDRAFT_168330</name>
</gene>
<dbReference type="InterPro" id="IPR049083">
    <property type="entry name" value="TACO1_YebC_N"/>
</dbReference>
<keyword evidence="6" id="KW-1185">Reference proteome</keyword>
<dbReference type="GeneID" id="63746133"/>
<dbReference type="PANTHER" id="PTHR12532:SF0">
    <property type="entry name" value="TRANSLATIONAL ACTIVATOR OF CYTOCHROME C OXIDASE 1"/>
    <property type="match status" value="1"/>
</dbReference>
<name>A0A1L9RTZ2_ASPWE</name>
<dbReference type="InterPro" id="IPR017856">
    <property type="entry name" value="Integrase-like_N"/>
</dbReference>
<evidence type="ECO:0008006" key="7">
    <source>
        <dbReference type="Google" id="ProtNLM"/>
    </source>
</evidence>
<dbReference type="RefSeq" id="XP_040692097.1">
    <property type="nucleotide sequence ID" value="XM_040830285.1"/>
</dbReference>
<comment type="similarity">
    <text evidence="2">Belongs to the TACO1 family.</text>
</comment>
<dbReference type="Proteomes" id="UP000184383">
    <property type="component" value="Unassembled WGS sequence"/>
</dbReference>
<feature type="domain" description="TACO1/YebC-like N-terminal" evidence="4">
    <location>
        <begin position="39"/>
        <end position="109"/>
    </location>
</feature>
<dbReference type="Gene3D" id="1.10.10.200">
    <property type="match status" value="1"/>
</dbReference>
<dbReference type="FunFam" id="1.10.10.200:FF:000002">
    <property type="entry name" value="Probable transcriptional regulatory protein CLM62_37755"/>
    <property type="match status" value="1"/>
</dbReference>
<dbReference type="InterPro" id="IPR048300">
    <property type="entry name" value="TACO1_YebC-like_2nd/3rd_dom"/>
</dbReference>
<dbReference type="InterPro" id="IPR026564">
    <property type="entry name" value="Transcrip_reg_TACO1-like_dom3"/>
</dbReference>
<evidence type="ECO:0000259" key="4">
    <source>
        <dbReference type="Pfam" id="PF20772"/>
    </source>
</evidence>
<dbReference type="Gene3D" id="3.30.70.980">
    <property type="match status" value="2"/>
</dbReference>
<dbReference type="OrthoDB" id="2017544at2759"/>
<sequence>MATIVSRGLLQQRGRVGFQPVCDSCRGFTSYSALFSGHNRWSTIRHDKAKNDKAKSKERAMVSKEISSATQMWGADTKYNPRLTLALSNAKRAGIPKTVIEAAIARGQGISVTGQALEQVTIEAMLPYSVAAVVECLTDQKARVLQDLRYAIKDAGGTVTPTTYLFEKKGKIVFEKKDGSNSDDYLDQAIEAGATDITADEEGRLVIFTEPTETKSVGESFSKLTGLVVEELEIIWDPNQDTMVELKDETQIKELEDLLGTLREDPSLRDIYLNTAEKL</sequence>
<dbReference type="AlphaFoldDB" id="A0A1L9RTZ2"/>
<dbReference type="STRING" id="1073089.A0A1L9RTZ2"/>
<dbReference type="Pfam" id="PF20772">
    <property type="entry name" value="TACO1_YebC_N"/>
    <property type="match status" value="1"/>
</dbReference>
<accession>A0A1L9RTZ2</accession>
<dbReference type="SUPFAM" id="SSF75625">
    <property type="entry name" value="YebC-like"/>
    <property type="match status" value="1"/>
</dbReference>
<dbReference type="Pfam" id="PF01709">
    <property type="entry name" value="Transcrip_reg"/>
    <property type="match status" value="1"/>
</dbReference>
<dbReference type="InterPro" id="IPR002876">
    <property type="entry name" value="Transcrip_reg_TACO1-like"/>
</dbReference>
<protein>
    <recommendedName>
        <fullName evidence="7">Transcriptional regulator TACO1-like protein</fullName>
    </recommendedName>
</protein>
<feature type="domain" description="TACO1/YebC-like second and third" evidence="3">
    <location>
        <begin position="117"/>
        <end position="274"/>
    </location>
</feature>
<evidence type="ECO:0000259" key="3">
    <source>
        <dbReference type="Pfam" id="PF01709"/>
    </source>
</evidence>
<evidence type="ECO:0000313" key="5">
    <source>
        <dbReference type="EMBL" id="OJJ38421.1"/>
    </source>
</evidence>
<evidence type="ECO:0000256" key="1">
    <source>
        <dbReference type="ARBA" id="ARBA00004173"/>
    </source>
</evidence>
<dbReference type="PANTHER" id="PTHR12532">
    <property type="entry name" value="TRANSLATIONAL ACTIVATOR OF CYTOCHROME C OXIDASE 1"/>
    <property type="match status" value="1"/>
</dbReference>
<organism evidence="5 6">
    <name type="scientific">Aspergillus wentii DTO 134E9</name>
    <dbReference type="NCBI Taxonomy" id="1073089"/>
    <lineage>
        <taxon>Eukaryota</taxon>
        <taxon>Fungi</taxon>
        <taxon>Dikarya</taxon>
        <taxon>Ascomycota</taxon>
        <taxon>Pezizomycotina</taxon>
        <taxon>Eurotiomycetes</taxon>
        <taxon>Eurotiomycetidae</taxon>
        <taxon>Eurotiales</taxon>
        <taxon>Aspergillaceae</taxon>
        <taxon>Aspergillus</taxon>
        <taxon>Aspergillus subgen. Cremei</taxon>
    </lineage>
</organism>
<dbReference type="VEuPathDB" id="FungiDB:ASPWEDRAFT_168330"/>
<dbReference type="GO" id="GO:0005739">
    <property type="term" value="C:mitochondrion"/>
    <property type="evidence" value="ECO:0007669"/>
    <property type="project" value="UniProtKB-SubCell"/>
</dbReference>
<proteinExistence type="inferred from homology"/>
<comment type="subcellular location">
    <subcellularLocation>
        <location evidence="1">Mitochondrion</location>
    </subcellularLocation>
</comment>
<dbReference type="EMBL" id="KV878210">
    <property type="protein sequence ID" value="OJJ38421.1"/>
    <property type="molecule type" value="Genomic_DNA"/>
</dbReference>
<dbReference type="FunFam" id="3.30.70.980:FF:000023">
    <property type="entry name" value="DUF28 domain protein"/>
    <property type="match status" value="1"/>
</dbReference>